<name>A0A1Y1QWA2_9GAMM</name>
<dbReference type="InterPro" id="IPR011004">
    <property type="entry name" value="Trimer_LpxA-like_sf"/>
</dbReference>
<dbReference type="AlphaFoldDB" id="A0A1Y1QWA2"/>
<dbReference type="GO" id="GO:0016740">
    <property type="term" value="F:transferase activity"/>
    <property type="evidence" value="ECO:0007669"/>
    <property type="project" value="UniProtKB-KW"/>
</dbReference>
<organism evidence="2 3">
    <name type="scientific">Thiothrix lacustris</name>
    <dbReference type="NCBI Taxonomy" id="525917"/>
    <lineage>
        <taxon>Bacteria</taxon>
        <taxon>Pseudomonadati</taxon>
        <taxon>Pseudomonadota</taxon>
        <taxon>Gammaproteobacteria</taxon>
        <taxon>Thiotrichales</taxon>
        <taxon>Thiotrichaceae</taxon>
        <taxon>Thiothrix</taxon>
    </lineage>
</organism>
<evidence type="ECO:0000259" key="1">
    <source>
        <dbReference type="Pfam" id="PF00483"/>
    </source>
</evidence>
<dbReference type="SUPFAM" id="SSF53448">
    <property type="entry name" value="Nucleotide-diphospho-sugar transferases"/>
    <property type="match status" value="1"/>
</dbReference>
<evidence type="ECO:0000313" key="2">
    <source>
        <dbReference type="EMBL" id="OQX14939.1"/>
    </source>
</evidence>
<dbReference type="SUPFAM" id="SSF51161">
    <property type="entry name" value="Trimeric LpxA-like enzymes"/>
    <property type="match status" value="1"/>
</dbReference>
<dbReference type="InterPro" id="IPR005835">
    <property type="entry name" value="NTP_transferase_dom"/>
</dbReference>
<dbReference type="STRING" id="1123401.GCA_000621325_02511"/>
<dbReference type="Pfam" id="PF00132">
    <property type="entry name" value="Hexapep"/>
    <property type="match status" value="1"/>
</dbReference>
<evidence type="ECO:0000313" key="3">
    <source>
        <dbReference type="Proteomes" id="UP000192491"/>
    </source>
</evidence>
<dbReference type="Gene3D" id="2.160.10.10">
    <property type="entry name" value="Hexapeptide repeat proteins"/>
    <property type="match status" value="1"/>
</dbReference>
<accession>A0A1Y1QWA2</accession>
<feature type="domain" description="Nucleotidyl transferase" evidence="1">
    <location>
        <begin position="2"/>
        <end position="245"/>
    </location>
</feature>
<dbReference type="Pfam" id="PF00483">
    <property type="entry name" value="NTP_transferase"/>
    <property type="match status" value="1"/>
</dbReference>
<comment type="caution">
    <text evidence="2">The sequence shown here is derived from an EMBL/GenBank/DDBJ whole genome shotgun (WGS) entry which is preliminary data.</text>
</comment>
<dbReference type="InterPro" id="IPR050486">
    <property type="entry name" value="Mannose-1P_guanyltransferase"/>
</dbReference>
<dbReference type="Proteomes" id="UP000192491">
    <property type="component" value="Unassembled WGS sequence"/>
</dbReference>
<proteinExistence type="predicted"/>
<gene>
    <name evidence="2" type="ORF">BWK73_08155</name>
</gene>
<dbReference type="CDD" id="cd04181">
    <property type="entry name" value="NTP_transferase"/>
    <property type="match status" value="1"/>
</dbReference>
<dbReference type="InterPro" id="IPR029044">
    <property type="entry name" value="Nucleotide-diphossugar_trans"/>
</dbReference>
<sequence>MKAMILAAGKGTRVRPITNEMPKPMIPILRKPVMESIIDLLRAHDVHEVVVNTSHLAPVIENYFRDGSQHGVHMAYSYEGHMTHAGLEGKALGSAGGMKRIQDFSGFFDETFIVLCGDAWIDLDISAALRWHKEKGGIATVILQEVPHEEVHKYGVVKLDARERIVQFQEKPKQEEAVSNTINTGIYLFEPEIFRYIPSGVEYDIGSQLFPALVAAGEEFYGLPMDFQWVDIGSVPDVWAATRMALQGQIKGFPMPGKEVRPGVWTGINTSINWENVKIIPPVYIGSSTKIEAGAEIVGPCMIGANCVIESGAEISQCLISDYTRVGGIAVLDNKLVFGGDCISPDGSVLNLGETQIRWLVDDMRRALNPGDIHDMLLFSNMLSFHELNARETLPELEVA</sequence>
<protein>
    <submittedName>
        <fullName evidence="2">Mannose-1-phosphate guanyltransferase</fullName>
    </submittedName>
</protein>
<keyword evidence="2" id="KW-0808">Transferase</keyword>
<dbReference type="Gene3D" id="3.90.550.10">
    <property type="entry name" value="Spore Coat Polysaccharide Biosynthesis Protein SpsA, Chain A"/>
    <property type="match status" value="1"/>
</dbReference>
<dbReference type="EMBL" id="MTEJ01000021">
    <property type="protein sequence ID" value="OQX14939.1"/>
    <property type="molecule type" value="Genomic_DNA"/>
</dbReference>
<reference evidence="2 3" key="1">
    <citation type="submission" date="2017-01" db="EMBL/GenBank/DDBJ databases">
        <title>Novel large sulfur bacteria in the metagenomes of groundwater-fed chemosynthetic microbial mats in the Lake Huron basin.</title>
        <authorList>
            <person name="Sharrar A.M."/>
            <person name="Flood B.E."/>
            <person name="Bailey J.V."/>
            <person name="Jones D.S."/>
            <person name="Biddanda B."/>
            <person name="Ruberg S.A."/>
            <person name="Marcus D.N."/>
            <person name="Dick G.J."/>
        </authorList>
    </citation>
    <scope>NUCLEOTIDE SEQUENCE [LARGE SCALE GENOMIC DNA]</scope>
    <source>
        <strain evidence="2">A8</strain>
    </source>
</reference>
<dbReference type="InterPro" id="IPR001451">
    <property type="entry name" value="Hexapep"/>
</dbReference>
<dbReference type="PANTHER" id="PTHR22572">
    <property type="entry name" value="SUGAR-1-PHOSPHATE GUANYL TRANSFERASE"/>
    <property type="match status" value="1"/>
</dbReference>